<name>A0A5N6PQL2_9ASTR</name>
<evidence type="ECO:0000256" key="1">
    <source>
        <dbReference type="SAM" id="MobiDB-lite"/>
    </source>
</evidence>
<feature type="compositionally biased region" description="Polar residues" evidence="1">
    <location>
        <begin position="37"/>
        <end position="59"/>
    </location>
</feature>
<feature type="domain" description="HRDC" evidence="2">
    <location>
        <begin position="75"/>
        <end position="157"/>
    </location>
</feature>
<dbReference type="SMART" id="SM00341">
    <property type="entry name" value="HRDC"/>
    <property type="match status" value="1"/>
</dbReference>
<dbReference type="InterPro" id="IPR002121">
    <property type="entry name" value="HRDC_dom"/>
</dbReference>
<sequence length="226" mass="25624">MGTEEKGKAQERIRRTKPIAHLYHDRFRSRFPCATKASKSSRNNTSTPTNGLLTSSKQSPLHVDTPAQTQTEVDLNLYAKLYAALRILRTVLVKEAGEGVMAYHIFGNATLQHISKRIPRTKEELLEINSIGKAKVSKYGDKVLETIETTLNEYYNYNTNNHSSSRLNRNSMDDFDFVARPDCSKDGMSMEPDTITAPSVVYHLDYEDEHNDDGHLNLENIHQHDG</sequence>
<dbReference type="SUPFAM" id="SSF47819">
    <property type="entry name" value="HRDC-like"/>
    <property type="match status" value="1"/>
</dbReference>
<accession>A0A5N6PQL2</accession>
<evidence type="ECO:0000313" key="3">
    <source>
        <dbReference type="EMBL" id="KAD6795457.1"/>
    </source>
</evidence>
<dbReference type="Pfam" id="PF00570">
    <property type="entry name" value="HRDC"/>
    <property type="match status" value="1"/>
</dbReference>
<reference evidence="3 4" key="1">
    <citation type="submission" date="2019-05" db="EMBL/GenBank/DDBJ databases">
        <title>Mikania micrantha, genome provides insights into the molecular mechanism of rapid growth.</title>
        <authorList>
            <person name="Liu B."/>
        </authorList>
    </citation>
    <scope>NUCLEOTIDE SEQUENCE [LARGE SCALE GENOMIC DNA]</scope>
    <source>
        <strain evidence="3">NLD-2019</strain>
        <tissue evidence="3">Leaf</tissue>
    </source>
</reference>
<evidence type="ECO:0000313" key="4">
    <source>
        <dbReference type="Proteomes" id="UP000326396"/>
    </source>
</evidence>
<feature type="region of interest" description="Disordered" evidence="1">
    <location>
        <begin position="33"/>
        <end position="62"/>
    </location>
</feature>
<proteinExistence type="predicted"/>
<dbReference type="Gene3D" id="1.10.150.80">
    <property type="entry name" value="HRDC domain"/>
    <property type="match status" value="1"/>
</dbReference>
<protein>
    <recommendedName>
        <fullName evidence="2">HRDC domain-containing protein</fullName>
    </recommendedName>
</protein>
<dbReference type="OrthoDB" id="1746065at2759"/>
<keyword evidence="4" id="KW-1185">Reference proteome</keyword>
<organism evidence="3 4">
    <name type="scientific">Mikania micrantha</name>
    <name type="common">bitter vine</name>
    <dbReference type="NCBI Taxonomy" id="192012"/>
    <lineage>
        <taxon>Eukaryota</taxon>
        <taxon>Viridiplantae</taxon>
        <taxon>Streptophyta</taxon>
        <taxon>Embryophyta</taxon>
        <taxon>Tracheophyta</taxon>
        <taxon>Spermatophyta</taxon>
        <taxon>Magnoliopsida</taxon>
        <taxon>eudicotyledons</taxon>
        <taxon>Gunneridae</taxon>
        <taxon>Pentapetalae</taxon>
        <taxon>asterids</taxon>
        <taxon>campanulids</taxon>
        <taxon>Asterales</taxon>
        <taxon>Asteraceae</taxon>
        <taxon>Asteroideae</taxon>
        <taxon>Heliantheae alliance</taxon>
        <taxon>Eupatorieae</taxon>
        <taxon>Mikania</taxon>
    </lineage>
</organism>
<dbReference type="GO" id="GO:0003676">
    <property type="term" value="F:nucleic acid binding"/>
    <property type="evidence" value="ECO:0007669"/>
    <property type="project" value="InterPro"/>
</dbReference>
<dbReference type="PROSITE" id="PS50967">
    <property type="entry name" value="HRDC"/>
    <property type="match status" value="1"/>
</dbReference>
<evidence type="ECO:0000259" key="2">
    <source>
        <dbReference type="PROSITE" id="PS50967"/>
    </source>
</evidence>
<dbReference type="AlphaFoldDB" id="A0A5N6PQL2"/>
<dbReference type="InterPro" id="IPR044876">
    <property type="entry name" value="HRDC_dom_sf"/>
</dbReference>
<dbReference type="GO" id="GO:0000166">
    <property type="term" value="F:nucleotide binding"/>
    <property type="evidence" value="ECO:0007669"/>
    <property type="project" value="InterPro"/>
</dbReference>
<dbReference type="Proteomes" id="UP000326396">
    <property type="component" value="Linkage Group LG11"/>
</dbReference>
<dbReference type="EMBL" id="SZYD01000003">
    <property type="protein sequence ID" value="KAD6795457.1"/>
    <property type="molecule type" value="Genomic_DNA"/>
</dbReference>
<comment type="caution">
    <text evidence="3">The sequence shown here is derived from an EMBL/GenBank/DDBJ whole genome shotgun (WGS) entry which is preliminary data.</text>
</comment>
<dbReference type="InterPro" id="IPR010997">
    <property type="entry name" value="HRDC-like_sf"/>
</dbReference>
<gene>
    <name evidence="3" type="ORF">E3N88_06353</name>
</gene>